<proteinExistence type="predicted"/>
<dbReference type="PANTHER" id="PTHR30399:SF1">
    <property type="entry name" value="UTP PYROPHOSPHATASE"/>
    <property type="match status" value="1"/>
</dbReference>
<organism evidence="2 3">
    <name type="scientific">Gottfriedia solisilvae</name>
    <dbReference type="NCBI Taxonomy" id="1516104"/>
    <lineage>
        <taxon>Bacteria</taxon>
        <taxon>Bacillati</taxon>
        <taxon>Bacillota</taxon>
        <taxon>Bacilli</taxon>
        <taxon>Bacillales</taxon>
        <taxon>Bacillaceae</taxon>
        <taxon>Gottfriedia</taxon>
    </lineage>
</organism>
<dbReference type="InterPro" id="IPR002725">
    <property type="entry name" value="YgjP-like_metallopeptidase"/>
</dbReference>
<protein>
    <recommendedName>
        <fullName evidence="1">YgjP-like metallopeptidase domain-containing protein</fullName>
    </recommendedName>
</protein>
<name>A0A8J3EV03_9BACI</name>
<sequence length="247" mass="28893">MPEIQFGNTTIEYTLNIVKNDGQFPSDEISIVVEWLDGVTVTTTDRLTINEIESMLYKKAKWILDKWEAVNEIVEAPPHREFISGEKLPYCGKNYKIKVLQNNKLNSISINFLQGKFLIETPFNPKTTEHNEQVKERIIKWYITHAQSKAIDRANYYSQLMGVTPKSIKVKTQHMRWGTCTPSGNIYLNWRLFMAPISVIDYVIVHELAHLKYPNHSKDYWSFVQTILPNYEEKKDWLRKNGPLLTL</sequence>
<evidence type="ECO:0000313" key="2">
    <source>
        <dbReference type="EMBL" id="GGI12575.1"/>
    </source>
</evidence>
<dbReference type="Pfam" id="PF01863">
    <property type="entry name" value="YgjP-like"/>
    <property type="match status" value="1"/>
</dbReference>
<dbReference type="OrthoDB" id="9811177at2"/>
<dbReference type="Proteomes" id="UP000626244">
    <property type="component" value="Unassembled WGS sequence"/>
</dbReference>
<accession>A0A8J3EV03</accession>
<dbReference type="EMBL" id="BMHB01000001">
    <property type="protein sequence ID" value="GGI12575.1"/>
    <property type="molecule type" value="Genomic_DNA"/>
</dbReference>
<dbReference type="RefSeq" id="WP_087997739.1">
    <property type="nucleotide sequence ID" value="NZ_BMHB01000001.1"/>
</dbReference>
<dbReference type="InterPro" id="IPR053136">
    <property type="entry name" value="UTP_pyrophosphatase-like"/>
</dbReference>
<dbReference type="CDD" id="cd07344">
    <property type="entry name" value="M48_yhfN_like"/>
    <property type="match status" value="1"/>
</dbReference>
<dbReference type="Gene3D" id="3.30.2010.10">
    <property type="entry name" value="Metalloproteases ('zincins'), catalytic domain"/>
    <property type="match status" value="1"/>
</dbReference>
<dbReference type="AlphaFoldDB" id="A0A8J3EV03"/>
<comment type="caution">
    <text evidence="2">The sequence shown here is derived from an EMBL/GenBank/DDBJ whole genome shotgun (WGS) entry which is preliminary data.</text>
</comment>
<dbReference type="PANTHER" id="PTHR30399">
    <property type="entry name" value="UNCHARACTERIZED PROTEIN YGJP"/>
    <property type="match status" value="1"/>
</dbReference>
<gene>
    <name evidence="2" type="ORF">GCM10007380_13600</name>
</gene>
<keyword evidence="3" id="KW-1185">Reference proteome</keyword>
<evidence type="ECO:0000313" key="3">
    <source>
        <dbReference type="Proteomes" id="UP000626244"/>
    </source>
</evidence>
<feature type="domain" description="YgjP-like metallopeptidase" evidence="1">
    <location>
        <begin position="29"/>
        <end position="240"/>
    </location>
</feature>
<reference evidence="3" key="1">
    <citation type="journal article" date="2019" name="Int. J. Syst. Evol. Microbiol.">
        <title>The Global Catalogue of Microorganisms (GCM) 10K type strain sequencing project: providing services to taxonomists for standard genome sequencing and annotation.</title>
        <authorList>
            <consortium name="The Broad Institute Genomics Platform"/>
            <consortium name="The Broad Institute Genome Sequencing Center for Infectious Disease"/>
            <person name="Wu L."/>
            <person name="Ma J."/>
        </authorList>
    </citation>
    <scope>NUCLEOTIDE SEQUENCE [LARGE SCALE GENOMIC DNA]</scope>
    <source>
        <strain evidence="3">CGMCC 1.14993</strain>
    </source>
</reference>
<evidence type="ECO:0000259" key="1">
    <source>
        <dbReference type="Pfam" id="PF01863"/>
    </source>
</evidence>